<comment type="caution">
    <text evidence="10">The sequence shown here is derived from an EMBL/GenBank/DDBJ whole genome shotgun (WGS) entry which is preliminary data.</text>
</comment>
<evidence type="ECO:0000256" key="5">
    <source>
        <dbReference type="ARBA" id="ARBA00022825"/>
    </source>
</evidence>
<accession>A0A2S9YNA1</accession>
<keyword evidence="4 10" id="KW-0378">Hydrolase</keyword>
<dbReference type="InterPro" id="IPR036852">
    <property type="entry name" value="Peptidase_S8/S53_dom_sf"/>
</dbReference>
<dbReference type="OrthoDB" id="5481934at2"/>
<dbReference type="GO" id="GO:0004252">
    <property type="term" value="F:serine-type endopeptidase activity"/>
    <property type="evidence" value="ECO:0007669"/>
    <property type="project" value="InterPro"/>
</dbReference>
<gene>
    <name evidence="10" type="primary">pcp_2</name>
    <name evidence="10" type="ORF">ENSA7_37200</name>
</gene>
<dbReference type="Pfam" id="PF09286">
    <property type="entry name" value="Pro-kuma_activ"/>
    <property type="match status" value="1"/>
</dbReference>
<keyword evidence="5" id="KW-0720">Serine protease</keyword>
<dbReference type="Pfam" id="PF00082">
    <property type="entry name" value="Peptidase_S8"/>
    <property type="match status" value="1"/>
</dbReference>
<protein>
    <submittedName>
        <fullName evidence="10">Pseudomonalisin</fullName>
        <ecNumber evidence="10">3.4.21.100</ecNumber>
    </submittedName>
</protein>
<evidence type="ECO:0000256" key="4">
    <source>
        <dbReference type="ARBA" id="ARBA00022801"/>
    </source>
</evidence>
<name>A0A2S9YNA1_9BACT</name>
<dbReference type="AlphaFoldDB" id="A0A2S9YNA1"/>
<dbReference type="EC" id="3.4.21.100" evidence="10"/>
<dbReference type="EMBL" id="PVNL01000073">
    <property type="protein sequence ID" value="PRQ06567.1"/>
    <property type="molecule type" value="Genomic_DNA"/>
</dbReference>
<dbReference type="RefSeq" id="WP_106090695.1">
    <property type="nucleotide sequence ID" value="NZ_PVNL01000073.1"/>
</dbReference>
<dbReference type="SMART" id="SM00944">
    <property type="entry name" value="Pro-kuma_activ"/>
    <property type="match status" value="1"/>
</dbReference>
<keyword evidence="6" id="KW-0106">Calcium</keyword>
<organism evidence="10 11">
    <name type="scientific">Enhygromyxa salina</name>
    <dbReference type="NCBI Taxonomy" id="215803"/>
    <lineage>
        <taxon>Bacteria</taxon>
        <taxon>Pseudomonadati</taxon>
        <taxon>Myxococcota</taxon>
        <taxon>Polyangia</taxon>
        <taxon>Nannocystales</taxon>
        <taxon>Nannocystaceae</taxon>
        <taxon>Enhygromyxa</taxon>
    </lineage>
</organism>
<evidence type="ECO:0000256" key="8">
    <source>
        <dbReference type="SAM" id="MobiDB-lite"/>
    </source>
</evidence>
<dbReference type="CDD" id="cd11377">
    <property type="entry name" value="Pro-peptidase_S53"/>
    <property type="match status" value="1"/>
</dbReference>
<dbReference type="CDD" id="cd04056">
    <property type="entry name" value="Peptidases_S53"/>
    <property type="match status" value="1"/>
</dbReference>
<dbReference type="PANTHER" id="PTHR14218">
    <property type="entry name" value="PROTEASE S8 TRIPEPTIDYL PEPTIDASE I CLN2"/>
    <property type="match status" value="1"/>
</dbReference>
<dbReference type="GO" id="GO:0046872">
    <property type="term" value="F:metal ion binding"/>
    <property type="evidence" value="ECO:0007669"/>
    <property type="project" value="UniProtKB-KW"/>
</dbReference>
<dbReference type="InterPro" id="IPR015366">
    <property type="entry name" value="S53_propep"/>
</dbReference>
<keyword evidence="2" id="KW-0645">Protease</keyword>
<dbReference type="InterPro" id="IPR000209">
    <property type="entry name" value="Peptidase_S8/S53_dom"/>
</dbReference>
<reference evidence="10 11" key="1">
    <citation type="submission" date="2018-03" db="EMBL/GenBank/DDBJ databases">
        <title>Draft Genome Sequences of the Obligatory Marine Myxobacteria Enhygromyxa salina SWB007.</title>
        <authorList>
            <person name="Poehlein A."/>
            <person name="Moghaddam J.A."/>
            <person name="Harms H."/>
            <person name="Alanjari M."/>
            <person name="Koenig G.M."/>
            <person name="Daniel R."/>
            <person name="Schaeberle T.F."/>
        </authorList>
    </citation>
    <scope>NUCLEOTIDE SEQUENCE [LARGE SCALE GENOMIC DNA]</scope>
    <source>
        <strain evidence="10 11">SWB007</strain>
    </source>
</reference>
<keyword evidence="3" id="KW-0479">Metal-binding</keyword>
<dbReference type="Proteomes" id="UP000238823">
    <property type="component" value="Unassembled WGS sequence"/>
</dbReference>
<dbReference type="PANTHER" id="PTHR14218:SF15">
    <property type="entry name" value="TRIPEPTIDYL-PEPTIDASE 1"/>
    <property type="match status" value="1"/>
</dbReference>
<feature type="region of interest" description="Disordered" evidence="8">
    <location>
        <begin position="1"/>
        <end position="79"/>
    </location>
</feature>
<dbReference type="Gene3D" id="3.40.50.200">
    <property type="entry name" value="Peptidase S8/S53 domain"/>
    <property type="match status" value="1"/>
</dbReference>
<keyword evidence="7" id="KW-0865">Zymogen</keyword>
<dbReference type="InterPro" id="IPR030400">
    <property type="entry name" value="Sedolisin_dom"/>
</dbReference>
<sequence length="578" mass="60979">MAMGLASGCPADVTMGGDSGGIFETSASDGDAEAGSGDSDAGDSGDGASLEDVPEAEWEEVPKPSGIPQPLPGVYEDQGPADLQASFRSLLGLVLRDRTELADFVLEVSNPASDLYGDYMSTQELLDNHAPTPSDLSLLQAWLEHMGLSANYLATSRQLIQFSGTVRQFNEAFGVTLHLCMRKNPQFGGSPFPVYCLVEPMTMPLFVATRSTGVVTADLPAELGQLPNEIGEIMTTPPPGAESGSRLTPERVARAYDFDILYAKGYDGAGQKIGVVMGAQIHTRWAQTFWQTWGITRANPQIFYTAEDPVTRFLESQLDTTWAGALAPGAEIIGYEGPDARNTSMVFAYTEACARAQADGVSVVTTSFAHREDSEPRVLREQYDDAALVGAALGLTLFAASGDSGRTDTPSSSPWVTGVGGTRLYLDGAGDVIDETAWDGSGSGITISFDMPPWQVAVAGNIGGGDRRVVADVSAAASPASPYWVYFNSDWSIYGGTSFSAPVWAAMVAVVNQYRDDEGMAPVGYLNQALYLTPAVQATFRDVVDGATADFSAGHGWDVPSGWGSPSAAAFADALPSP</sequence>
<dbReference type="PROSITE" id="PS00138">
    <property type="entry name" value="SUBTILASE_SER"/>
    <property type="match status" value="1"/>
</dbReference>
<evidence type="ECO:0000256" key="7">
    <source>
        <dbReference type="ARBA" id="ARBA00023145"/>
    </source>
</evidence>
<evidence type="ECO:0000313" key="10">
    <source>
        <dbReference type="EMBL" id="PRQ06567.1"/>
    </source>
</evidence>
<proteinExistence type="predicted"/>
<feature type="domain" description="Peptidase S53" evidence="9">
    <location>
        <begin position="246"/>
        <end position="578"/>
    </location>
</feature>
<evidence type="ECO:0000256" key="1">
    <source>
        <dbReference type="ARBA" id="ARBA00001913"/>
    </source>
</evidence>
<dbReference type="InterPro" id="IPR023828">
    <property type="entry name" value="Peptidase_S8_Ser-AS"/>
</dbReference>
<feature type="compositionally biased region" description="Low complexity" evidence="8">
    <location>
        <begin position="26"/>
        <end position="39"/>
    </location>
</feature>
<evidence type="ECO:0000313" key="11">
    <source>
        <dbReference type="Proteomes" id="UP000238823"/>
    </source>
</evidence>
<dbReference type="SUPFAM" id="SSF54897">
    <property type="entry name" value="Protease propeptides/inhibitors"/>
    <property type="match status" value="1"/>
</dbReference>
<dbReference type="InterPro" id="IPR050819">
    <property type="entry name" value="Tripeptidyl-peptidase_I"/>
</dbReference>
<dbReference type="PROSITE" id="PS51695">
    <property type="entry name" value="SEDOLISIN"/>
    <property type="match status" value="1"/>
</dbReference>
<dbReference type="GO" id="GO:0006508">
    <property type="term" value="P:proteolysis"/>
    <property type="evidence" value="ECO:0007669"/>
    <property type="project" value="UniProtKB-KW"/>
</dbReference>
<evidence type="ECO:0000256" key="2">
    <source>
        <dbReference type="ARBA" id="ARBA00022670"/>
    </source>
</evidence>
<evidence type="ECO:0000256" key="3">
    <source>
        <dbReference type="ARBA" id="ARBA00022723"/>
    </source>
</evidence>
<evidence type="ECO:0000256" key="6">
    <source>
        <dbReference type="ARBA" id="ARBA00022837"/>
    </source>
</evidence>
<evidence type="ECO:0000259" key="9">
    <source>
        <dbReference type="PROSITE" id="PS51695"/>
    </source>
</evidence>
<comment type="cofactor">
    <cofactor evidence="1">
        <name>Ca(2+)</name>
        <dbReference type="ChEBI" id="CHEBI:29108"/>
    </cofactor>
</comment>
<dbReference type="GO" id="GO:0008240">
    <property type="term" value="F:tripeptidyl-peptidase activity"/>
    <property type="evidence" value="ECO:0007669"/>
    <property type="project" value="TreeGrafter"/>
</dbReference>
<dbReference type="SUPFAM" id="SSF52743">
    <property type="entry name" value="Subtilisin-like"/>
    <property type="match status" value="1"/>
</dbReference>